<dbReference type="HOGENOM" id="CLU_020188_3_0_1"/>
<evidence type="ECO:0000313" key="2">
    <source>
        <dbReference type="EnsemblPlants" id="OBART10G06940.1"/>
    </source>
</evidence>
<name>A0A0D3HCM6_9ORYZ</name>
<reference evidence="2" key="2">
    <citation type="submission" date="2015-03" db="UniProtKB">
        <authorList>
            <consortium name="EnsemblPlants"/>
        </authorList>
    </citation>
    <scope>IDENTIFICATION</scope>
</reference>
<reference evidence="2" key="1">
    <citation type="journal article" date="2009" name="Rice">
        <title>De Novo Next Generation Sequencing of Plant Genomes.</title>
        <authorList>
            <person name="Rounsley S."/>
            <person name="Marri P.R."/>
            <person name="Yu Y."/>
            <person name="He R."/>
            <person name="Sisneros N."/>
            <person name="Goicoechea J.L."/>
            <person name="Lee S.J."/>
            <person name="Angelova A."/>
            <person name="Kudrna D."/>
            <person name="Luo M."/>
            <person name="Affourtit J."/>
            <person name="Desany B."/>
            <person name="Knight J."/>
            <person name="Niazi F."/>
            <person name="Egholm M."/>
            <person name="Wing R.A."/>
        </authorList>
    </citation>
    <scope>NUCLEOTIDE SEQUENCE [LARGE SCALE GENOMIC DNA]</scope>
    <source>
        <strain evidence="2">cv. IRGC 105608</strain>
    </source>
</reference>
<evidence type="ECO:0000256" key="1">
    <source>
        <dbReference type="SAM" id="Phobius"/>
    </source>
</evidence>
<dbReference type="PANTHER" id="PTHR31170">
    <property type="entry name" value="BNAC04G53230D PROTEIN"/>
    <property type="match status" value="1"/>
</dbReference>
<dbReference type="PANTHER" id="PTHR31170:SF18">
    <property type="entry name" value="(WILD MALAYSIAN BANANA) HYPOTHETICAL PROTEIN"/>
    <property type="match status" value="1"/>
</dbReference>
<sequence length="201" mass="22424">MKSMIGIRRHRQRPNTLYSMPCAAELHEAGIHFKLSAANGFGGGVTFEGGVLNIPMILFDDGAERIFLNLMAFERLHPGAGNDVTAFVFFMDLLIDTANDVALLRSKDIIKNYLGSDKAVADLINKTLAKDAVISENSSIIDVLTDVNTYYKKPLNKLRARFIHTYFSNPWVFFSLVAAVILLVATVMQTVYTIVPFYKNK</sequence>
<proteinExistence type="predicted"/>
<keyword evidence="1" id="KW-0472">Membrane</keyword>
<protein>
    <submittedName>
        <fullName evidence="2">Uncharacterized protein</fullName>
    </submittedName>
</protein>
<dbReference type="PaxDb" id="65489-OBART10G06940.1"/>
<dbReference type="Proteomes" id="UP000026960">
    <property type="component" value="Chromosome 10"/>
</dbReference>
<dbReference type="eggNOG" id="ENOG502QR4P">
    <property type="taxonomic scope" value="Eukaryota"/>
</dbReference>
<keyword evidence="1" id="KW-1133">Transmembrane helix</keyword>
<dbReference type="EnsemblPlants" id="OBART10G06940.1">
    <property type="protein sequence ID" value="OBART10G06940.1"/>
    <property type="gene ID" value="OBART10G06940"/>
</dbReference>
<accession>A0A0D3HCM6</accession>
<feature type="transmembrane region" description="Helical" evidence="1">
    <location>
        <begin position="171"/>
        <end position="195"/>
    </location>
</feature>
<keyword evidence="1" id="KW-0812">Transmembrane</keyword>
<dbReference type="Pfam" id="PF03140">
    <property type="entry name" value="DUF247"/>
    <property type="match status" value="1"/>
</dbReference>
<dbReference type="Gramene" id="OBART10G06940.1">
    <property type="protein sequence ID" value="OBART10G06940.1"/>
    <property type="gene ID" value="OBART10G06940"/>
</dbReference>
<dbReference type="AlphaFoldDB" id="A0A0D3HCM6"/>
<dbReference type="STRING" id="65489.A0A0D3HCM6"/>
<keyword evidence="3" id="KW-1185">Reference proteome</keyword>
<dbReference type="InterPro" id="IPR004158">
    <property type="entry name" value="DUF247_pln"/>
</dbReference>
<organism evidence="2">
    <name type="scientific">Oryza barthii</name>
    <dbReference type="NCBI Taxonomy" id="65489"/>
    <lineage>
        <taxon>Eukaryota</taxon>
        <taxon>Viridiplantae</taxon>
        <taxon>Streptophyta</taxon>
        <taxon>Embryophyta</taxon>
        <taxon>Tracheophyta</taxon>
        <taxon>Spermatophyta</taxon>
        <taxon>Magnoliopsida</taxon>
        <taxon>Liliopsida</taxon>
        <taxon>Poales</taxon>
        <taxon>Poaceae</taxon>
        <taxon>BOP clade</taxon>
        <taxon>Oryzoideae</taxon>
        <taxon>Oryzeae</taxon>
        <taxon>Oryzinae</taxon>
        <taxon>Oryza</taxon>
    </lineage>
</organism>
<evidence type="ECO:0000313" key="3">
    <source>
        <dbReference type="Proteomes" id="UP000026960"/>
    </source>
</evidence>